<feature type="transmembrane region" description="Helical" evidence="1">
    <location>
        <begin position="68"/>
        <end position="85"/>
    </location>
</feature>
<dbReference type="InterPro" id="IPR036938">
    <property type="entry name" value="PAP2/HPO_sf"/>
</dbReference>
<dbReference type="SMART" id="SM00014">
    <property type="entry name" value="acidPPc"/>
    <property type="match status" value="1"/>
</dbReference>
<organism evidence="3 4">
    <name type="scientific">Pedobacter duraquae</name>
    <dbReference type="NCBI Taxonomy" id="425511"/>
    <lineage>
        <taxon>Bacteria</taxon>
        <taxon>Pseudomonadati</taxon>
        <taxon>Bacteroidota</taxon>
        <taxon>Sphingobacteriia</taxon>
        <taxon>Sphingobacteriales</taxon>
        <taxon>Sphingobacteriaceae</taxon>
        <taxon>Pedobacter</taxon>
    </lineage>
</organism>
<dbReference type="PANTHER" id="PTHR14969">
    <property type="entry name" value="SPHINGOSINE-1-PHOSPHATE PHOSPHOHYDROLASE"/>
    <property type="match status" value="1"/>
</dbReference>
<dbReference type="Gene3D" id="1.20.144.10">
    <property type="entry name" value="Phosphatidic acid phosphatase type 2/haloperoxidase"/>
    <property type="match status" value="1"/>
</dbReference>
<evidence type="ECO:0000256" key="1">
    <source>
        <dbReference type="SAM" id="Phobius"/>
    </source>
</evidence>
<evidence type="ECO:0000313" key="4">
    <source>
        <dbReference type="Proteomes" id="UP000295499"/>
    </source>
</evidence>
<proteinExistence type="predicted"/>
<dbReference type="CDD" id="cd03394">
    <property type="entry name" value="PAP2_like_5"/>
    <property type="match status" value="1"/>
</dbReference>
<dbReference type="GO" id="GO:0042392">
    <property type="term" value="F:sphingosine-1-phosphate phosphatase activity"/>
    <property type="evidence" value="ECO:0007669"/>
    <property type="project" value="TreeGrafter"/>
</dbReference>
<comment type="caution">
    <text evidence="3">The sequence shown here is derived from an EMBL/GenBank/DDBJ whole genome shotgun (WGS) entry which is preliminary data.</text>
</comment>
<reference evidence="3 4" key="1">
    <citation type="submission" date="2019-03" db="EMBL/GenBank/DDBJ databases">
        <title>Genomic Encyclopedia of Archaeal and Bacterial Type Strains, Phase II (KMG-II): from individual species to whole genera.</title>
        <authorList>
            <person name="Goeker M."/>
        </authorList>
    </citation>
    <scope>NUCLEOTIDE SEQUENCE [LARGE SCALE GENOMIC DNA]</scope>
    <source>
        <strain evidence="3 4">DSM 19034</strain>
    </source>
</reference>
<keyword evidence="1" id="KW-0472">Membrane</keyword>
<dbReference type="EMBL" id="SNWM01000005">
    <property type="protein sequence ID" value="TDO20181.1"/>
    <property type="molecule type" value="Genomic_DNA"/>
</dbReference>
<keyword evidence="1" id="KW-0812">Transmembrane</keyword>
<gene>
    <name evidence="3" type="ORF">CLV32_3941</name>
</gene>
<evidence type="ECO:0000259" key="2">
    <source>
        <dbReference type="SMART" id="SM00014"/>
    </source>
</evidence>
<dbReference type="Pfam" id="PF01569">
    <property type="entry name" value="PAP2"/>
    <property type="match status" value="1"/>
</dbReference>
<dbReference type="PANTHER" id="PTHR14969:SF13">
    <property type="entry name" value="AT30094P"/>
    <property type="match status" value="1"/>
</dbReference>
<dbReference type="Proteomes" id="UP000295499">
    <property type="component" value="Unassembled WGS sequence"/>
</dbReference>
<dbReference type="InterPro" id="IPR000326">
    <property type="entry name" value="PAP2/HPO"/>
</dbReference>
<feature type="transmembrane region" description="Helical" evidence="1">
    <location>
        <begin position="21"/>
        <end position="38"/>
    </location>
</feature>
<dbReference type="AlphaFoldDB" id="A0A4R6IEQ3"/>
<evidence type="ECO:0000313" key="3">
    <source>
        <dbReference type="EMBL" id="TDO20181.1"/>
    </source>
</evidence>
<feature type="transmembrane region" description="Helical" evidence="1">
    <location>
        <begin position="201"/>
        <end position="219"/>
    </location>
</feature>
<name>A0A4R6IEQ3_9SPHI</name>
<accession>A0A4R6IEQ3</accession>
<feature type="transmembrane region" description="Helical" evidence="1">
    <location>
        <begin position="225"/>
        <end position="246"/>
    </location>
</feature>
<protein>
    <submittedName>
        <fullName evidence="3">PAP2 superfamily protein</fullName>
    </submittedName>
</protein>
<sequence>MFLHPHYQKGQEIKDRRTQFIHLKNIIAILLCVSGFLAKAQNPDTTAKIDSAKILALPDTVRHLESRFLSFIPPAVFISYGILSLEVKGIRQVDYNVYDDLIRKHPTFRNHIENYFQYAPAMIVYGLNLAGIQGKNTFIDRSALYLLSNVIAQGTTFATKRVISRERPDRSDNYSFPSGHTANAFAAAEFMAQEYAEKSPWFGVIGYSFATATAVLRVYNRDHWFSDIITGAGVGILSTKAAYLLYPLIRNTLFRVDNETKSSIVIPTYQNGVTGFAFIKRF</sequence>
<keyword evidence="4" id="KW-1185">Reference proteome</keyword>
<feature type="domain" description="Phosphatidic acid phosphatase type 2/haloperoxidase" evidence="2">
    <location>
        <begin position="143"/>
        <end position="243"/>
    </location>
</feature>
<keyword evidence="1" id="KW-1133">Transmembrane helix</keyword>
<dbReference type="SUPFAM" id="SSF48317">
    <property type="entry name" value="Acid phosphatase/Vanadium-dependent haloperoxidase"/>
    <property type="match status" value="1"/>
</dbReference>